<dbReference type="PANTHER" id="PTHR24567">
    <property type="entry name" value="CRP FAMILY TRANSCRIPTIONAL REGULATORY PROTEIN"/>
    <property type="match status" value="1"/>
</dbReference>
<dbReference type="InterPro" id="IPR036390">
    <property type="entry name" value="WH_DNA-bd_sf"/>
</dbReference>
<gene>
    <name evidence="6" type="ORF">HNQ36_003986</name>
</gene>
<dbReference type="PANTHER" id="PTHR24567:SF75">
    <property type="entry name" value="FUMARATE AND NITRATE REDUCTION REGULATORY PROTEIN"/>
    <property type="match status" value="1"/>
</dbReference>
<dbReference type="CDD" id="cd00038">
    <property type="entry name" value="CAP_ED"/>
    <property type="match status" value="1"/>
</dbReference>
<dbReference type="SMART" id="SM00100">
    <property type="entry name" value="cNMP"/>
    <property type="match status" value="1"/>
</dbReference>
<dbReference type="Gene3D" id="1.10.10.10">
    <property type="entry name" value="Winged helix-like DNA-binding domain superfamily/Winged helix DNA-binding domain"/>
    <property type="match status" value="1"/>
</dbReference>
<evidence type="ECO:0000256" key="1">
    <source>
        <dbReference type="ARBA" id="ARBA00023015"/>
    </source>
</evidence>
<organism evidence="6 7">
    <name type="scientific">Afipia massiliensis</name>
    <dbReference type="NCBI Taxonomy" id="211460"/>
    <lineage>
        <taxon>Bacteria</taxon>
        <taxon>Pseudomonadati</taxon>
        <taxon>Pseudomonadota</taxon>
        <taxon>Alphaproteobacteria</taxon>
        <taxon>Hyphomicrobiales</taxon>
        <taxon>Nitrobacteraceae</taxon>
        <taxon>Afipia</taxon>
    </lineage>
</organism>
<accession>A0A840NBC2</accession>
<dbReference type="PROSITE" id="PS50042">
    <property type="entry name" value="CNMP_BINDING_3"/>
    <property type="match status" value="1"/>
</dbReference>
<dbReference type="InterPro" id="IPR050397">
    <property type="entry name" value="Env_Response_Regulators"/>
</dbReference>
<keyword evidence="3" id="KW-0804">Transcription</keyword>
<dbReference type="CDD" id="cd00092">
    <property type="entry name" value="HTH_CRP"/>
    <property type="match status" value="1"/>
</dbReference>
<protein>
    <submittedName>
        <fullName evidence="6">CRP/FNR family transcriptional regulator</fullName>
    </submittedName>
</protein>
<keyword evidence="1" id="KW-0805">Transcription regulation</keyword>
<dbReference type="SUPFAM" id="SSF51206">
    <property type="entry name" value="cAMP-binding domain-like"/>
    <property type="match status" value="1"/>
</dbReference>
<evidence type="ECO:0000256" key="2">
    <source>
        <dbReference type="ARBA" id="ARBA00023125"/>
    </source>
</evidence>
<dbReference type="InterPro" id="IPR018490">
    <property type="entry name" value="cNMP-bd_dom_sf"/>
</dbReference>
<comment type="caution">
    <text evidence="6">The sequence shown here is derived from an EMBL/GenBank/DDBJ whole genome shotgun (WGS) entry which is preliminary data.</text>
</comment>
<dbReference type="Pfam" id="PF00027">
    <property type="entry name" value="cNMP_binding"/>
    <property type="match status" value="1"/>
</dbReference>
<keyword evidence="2" id="KW-0238">DNA-binding</keyword>
<dbReference type="PROSITE" id="PS51063">
    <property type="entry name" value="HTH_CRP_2"/>
    <property type="match status" value="1"/>
</dbReference>
<proteinExistence type="predicted"/>
<dbReference type="Proteomes" id="UP000521227">
    <property type="component" value="Unassembled WGS sequence"/>
</dbReference>
<dbReference type="SUPFAM" id="SSF46785">
    <property type="entry name" value="Winged helix' DNA-binding domain"/>
    <property type="match status" value="1"/>
</dbReference>
<dbReference type="InterPro" id="IPR012318">
    <property type="entry name" value="HTH_CRP"/>
</dbReference>
<evidence type="ECO:0000259" key="5">
    <source>
        <dbReference type="PROSITE" id="PS51063"/>
    </source>
</evidence>
<feature type="domain" description="HTH crp-type" evidence="5">
    <location>
        <begin position="169"/>
        <end position="242"/>
    </location>
</feature>
<evidence type="ECO:0000259" key="4">
    <source>
        <dbReference type="PROSITE" id="PS50042"/>
    </source>
</evidence>
<name>A0A840NBC2_9BRAD</name>
<dbReference type="Gene3D" id="2.60.120.10">
    <property type="entry name" value="Jelly Rolls"/>
    <property type="match status" value="1"/>
</dbReference>
<dbReference type="InterPro" id="IPR036388">
    <property type="entry name" value="WH-like_DNA-bd_sf"/>
</dbReference>
<dbReference type="EMBL" id="JACHIJ010000005">
    <property type="protein sequence ID" value="MBB5053986.1"/>
    <property type="molecule type" value="Genomic_DNA"/>
</dbReference>
<dbReference type="InterPro" id="IPR014710">
    <property type="entry name" value="RmlC-like_jellyroll"/>
</dbReference>
<feature type="domain" description="Cyclic nucleotide-binding" evidence="4">
    <location>
        <begin position="38"/>
        <end position="107"/>
    </location>
</feature>
<dbReference type="Pfam" id="PF00325">
    <property type="entry name" value="Crp"/>
    <property type="match status" value="1"/>
</dbReference>
<dbReference type="GO" id="GO:0003677">
    <property type="term" value="F:DNA binding"/>
    <property type="evidence" value="ECO:0007669"/>
    <property type="project" value="UniProtKB-KW"/>
</dbReference>
<dbReference type="AlphaFoldDB" id="A0A840NBC2"/>
<dbReference type="PRINTS" id="PR00034">
    <property type="entry name" value="HTHCRP"/>
</dbReference>
<dbReference type="InterPro" id="IPR000595">
    <property type="entry name" value="cNMP-bd_dom"/>
</dbReference>
<reference evidence="6 7" key="1">
    <citation type="submission" date="2020-08" db="EMBL/GenBank/DDBJ databases">
        <title>Genomic Encyclopedia of Type Strains, Phase IV (KMG-IV): sequencing the most valuable type-strain genomes for metagenomic binning, comparative biology and taxonomic classification.</title>
        <authorList>
            <person name="Goeker M."/>
        </authorList>
    </citation>
    <scope>NUCLEOTIDE SEQUENCE [LARGE SCALE GENOMIC DNA]</scope>
    <source>
        <strain evidence="6 7">DSM 17498</strain>
    </source>
</reference>
<evidence type="ECO:0000256" key="3">
    <source>
        <dbReference type="ARBA" id="ARBA00023163"/>
    </source>
</evidence>
<dbReference type="GO" id="GO:0003700">
    <property type="term" value="F:DNA-binding transcription factor activity"/>
    <property type="evidence" value="ECO:0007669"/>
    <property type="project" value="TreeGrafter"/>
</dbReference>
<dbReference type="GO" id="GO:0005829">
    <property type="term" value="C:cytosol"/>
    <property type="evidence" value="ECO:0007669"/>
    <property type="project" value="TreeGrafter"/>
</dbReference>
<dbReference type="SMART" id="SM00419">
    <property type="entry name" value="HTH_CRP"/>
    <property type="match status" value="1"/>
</dbReference>
<evidence type="ECO:0000313" key="7">
    <source>
        <dbReference type="Proteomes" id="UP000521227"/>
    </source>
</evidence>
<sequence length="250" mass="28405">MRVKHPSWSSLMPQSALPRLSGDCPRRCLHCWARALSLCAALGSVELHDLEKLGKETRFASKESLFSEDENASKVYSLTQGVARLYRLLPDGRRHIVGFALPGDFLGTTLSDRYSFSADAITPIVACRFSKEGFSRFADDKPNMLRRMNEFEVRELHLARNQMLLLSSRSAEQKVALFLIGWRDRIARLGEEPKTLPLPMKRRDIADFLGLTIETVSRTFTQLEREKVIINVPKGFRLLNLARAEALAWT</sequence>
<evidence type="ECO:0000313" key="6">
    <source>
        <dbReference type="EMBL" id="MBB5053986.1"/>
    </source>
</evidence>